<dbReference type="GO" id="GO:0016020">
    <property type="term" value="C:membrane"/>
    <property type="evidence" value="ECO:0007669"/>
    <property type="project" value="UniProtKB-SubCell"/>
</dbReference>
<feature type="transmembrane region" description="Helical" evidence="7">
    <location>
        <begin position="593"/>
        <end position="613"/>
    </location>
</feature>
<feature type="compositionally biased region" description="Polar residues" evidence="6">
    <location>
        <begin position="953"/>
        <end position="964"/>
    </location>
</feature>
<comment type="subcellular location">
    <subcellularLocation>
        <location evidence="1">Membrane</location>
        <topology evidence="1">Multi-pass membrane protein</topology>
    </subcellularLocation>
</comment>
<evidence type="ECO:0008006" key="10">
    <source>
        <dbReference type="Google" id="ProtNLM"/>
    </source>
</evidence>
<keyword evidence="4 7" id="KW-1133">Transmembrane helix</keyword>
<dbReference type="RefSeq" id="XP_003685112.1">
    <property type="nucleotide sequence ID" value="XM_003685064.1"/>
</dbReference>
<dbReference type="OrthoDB" id="277931at2759"/>
<comment type="similarity">
    <text evidence="2">Belongs to the TMCO4 family.</text>
</comment>
<evidence type="ECO:0000256" key="2">
    <source>
        <dbReference type="ARBA" id="ARBA00009824"/>
    </source>
</evidence>
<feature type="compositionally biased region" description="Low complexity" evidence="6">
    <location>
        <begin position="170"/>
        <end position="190"/>
    </location>
</feature>
<dbReference type="Proteomes" id="UP000005666">
    <property type="component" value="Chromosome 4"/>
</dbReference>
<feature type="region of interest" description="Disordered" evidence="6">
    <location>
        <begin position="1014"/>
        <end position="1058"/>
    </location>
</feature>
<protein>
    <recommendedName>
        <fullName evidence="10">DUF726 domain-containing protein</fullName>
    </recommendedName>
</protein>
<dbReference type="KEGG" id="tpf:TPHA_0D00340"/>
<dbReference type="GO" id="GO:0035652">
    <property type="term" value="P:clathrin-coated vesicle cargo loading"/>
    <property type="evidence" value="ECO:0007669"/>
    <property type="project" value="EnsemblFungi"/>
</dbReference>
<sequence>MSDSEEDLGITLKGLKIGKKVRNNSTVESGEKLDNPVDNTQSFDDCRYDNDPAFNIGNDHIENELSVGLDSNPFLELFVDTGEVRINDSNDNNENGKIQSELSNVPSRVSVNSDVSVIVSNNALDHDEFGSDENNSDSSDEWQTMPTVASHNIYNNKGELEVKPYKIHSSNSLSQSQQNLSQTQSNDNLNTNESKKGNVFGYTKVGTEDQVQRSYLNNKKTDFLFSHKKLLNSNHSKLSIESPNKVDVHSKFYDEYEYETEELIDVDTNKQLNITKNLLSGNEKIAYAGAINVLTNEMCEELAHLSLCVDIKSHKKLAQRLQYTQKAMAAWKVDVTSRLYKHLEITDVEVKMVEKLSLHGIILEDLVKCLKTTTTIENPFTDDAVISDDDNELEKEGKVTEVDTNDLNSDFKNDDGNKEDVTNDMNDITITESADIKNTSNNSKESINPSPPREIIDAENIKDRELNVDVAWTIICDLFLLQLQNSAYDSRARTLLIKFAKALNITKMEIDEFEKRITDSLDLEQSTEDQVWNEHMHATRRRKKNKKKKLAYVGLAMVGGSLVLGLSGGLLAPVIGAGIAAGLSTMGVTGATGFLTGIGGTATVAVTSTAIGAKIGAQGMSKRMGSVRTFEFRPLHNNRRLNLILSVSGWMIGNVDDVRLPFSTVDPIEGDLYSLYWEPEMLRSVGQTINILASEVFTQTIQQVLGATILTAFMASIQVPMALSKLGYLIDNPWNVSLDRAWAAGLILADTLVARNLGDRPMTLVGFSLGSRVIFSCLVELCKRKAMGIVENVIIFGTPTVKNKEHLVMARSVVSGRFINGYSNIDWVLAYLFRATSGGFRSIMGISKIEGIEGIENFDCSKIVEGHLKYRENIPKLLKALNIPVTSDEFAEIEETMDPEEVSRQRQLMNDVNVAQQKLAADKKNNGWLSGWMKPKKSKWQTMVEQSVEEGRSNTSALASGSTGSKRKDNSLVDHGALMQELANIRSAMNKKNSKDGKPLSEPIDLMELTKPDSQVYRKPPENPNNFSLLSAGRPVLPKDEEMNSNGRNISFSFPDDI</sequence>
<proteinExistence type="inferred from homology"/>
<dbReference type="EMBL" id="HE612859">
    <property type="protein sequence ID" value="CCE62678.1"/>
    <property type="molecule type" value="Genomic_DNA"/>
</dbReference>
<evidence type="ECO:0000256" key="7">
    <source>
        <dbReference type="SAM" id="Phobius"/>
    </source>
</evidence>
<dbReference type="HOGENOM" id="CLU_001695_2_1_1"/>
<dbReference type="PANTHER" id="PTHR17920">
    <property type="entry name" value="TRANSMEMBRANE AND COILED-COIL DOMAIN-CONTAINING PROTEIN 4 TMCO4"/>
    <property type="match status" value="1"/>
</dbReference>
<dbReference type="GeneID" id="11534126"/>
<keyword evidence="5 7" id="KW-0472">Membrane</keyword>
<evidence type="ECO:0000256" key="5">
    <source>
        <dbReference type="ARBA" id="ARBA00023136"/>
    </source>
</evidence>
<accession>G8BS57</accession>
<organism evidence="8 9">
    <name type="scientific">Tetrapisispora phaffii (strain ATCC 24235 / CBS 4417 / NBRC 1672 / NRRL Y-8282 / UCD 70-5)</name>
    <name type="common">Yeast</name>
    <name type="synonym">Fabospora phaffii</name>
    <dbReference type="NCBI Taxonomy" id="1071381"/>
    <lineage>
        <taxon>Eukaryota</taxon>
        <taxon>Fungi</taxon>
        <taxon>Dikarya</taxon>
        <taxon>Ascomycota</taxon>
        <taxon>Saccharomycotina</taxon>
        <taxon>Saccharomycetes</taxon>
        <taxon>Saccharomycetales</taxon>
        <taxon>Saccharomycetaceae</taxon>
        <taxon>Tetrapisispora</taxon>
    </lineage>
</organism>
<dbReference type="GO" id="GO:0035650">
    <property type="term" value="F:AP-1 adaptor complex binding"/>
    <property type="evidence" value="ECO:0007669"/>
    <property type="project" value="EnsemblFungi"/>
</dbReference>
<dbReference type="Pfam" id="PF05277">
    <property type="entry name" value="DUF726"/>
    <property type="match status" value="1"/>
</dbReference>
<keyword evidence="3 7" id="KW-0812">Transmembrane</keyword>
<dbReference type="SUPFAM" id="SSF53474">
    <property type="entry name" value="alpha/beta-Hydrolases"/>
    <property type="match status" value="1"/>
</dbReference>
<feature type="region of interest" description="Disordered" evidence="6">
    <location>
        <begin position="170"/>
        <end position="200"/>
    </location>
</feature>
<evidence type="ECO:0000256" key="1">
    <source>
        <dbReference type="ARBA" id="ARBA00004141"/>
    </source>
</evidence>
<feature type="transmembrane region" description="Helical" evidence="7">
    <location>
        <begin position="550"/>
        <end position="581"/>
    </location>
</feature>
<dbReference type="PANTHER" id="PTHR17920:SF3">
    <property type="entry name" value="TRANSMEMBRANE AND COILED-COIL DOMAIN-CONTAINING PROTEIN 4"/>
    <property type="match status" value="1"/>
</dbReference>
<dbReference type="InterPro" id="IPR007941">
    <property type="entry name" value="DUF726"/>
</dbReference>
<keyword evidence="9" id="KW-1185">Reference proteome</keyword>
<gene>
    <name evidence="8" type="primary">TPHA0D00340</name>
    <name evidence="8" type="ordered locus">TPHA_0D00340</name>
</gene>
<evidence type="ECO:0000313" key="9">
    <source>
        <dbReference type="Proteomes" id="UP000005666"/>
    </source>
</evidence>
<feature type="region of interest" description="Disordered" evidence="6">
    <location>
        <begin position="124"/>
        <end position="143"/>
    </location>
</feature>
<feature type="compositionally biased region" description="Acidic residues" evidence="6">
    <location>
        <begin position="130"/>
        <end position="140"/>
    </location>
</feature>
<evidence type="ECO:0000313" key="8">
    <source>
        <dbReference type="EMBL" id="CCE62678.1"/>
    </source>
</evidence>
<evidence type="ECO:0000256" key="3">
    <source>
        <dbReference type="ARBA" id="ARBA00022692"/>
    </source>
</evidence>
<feature type="region of interest" description="Disordered" evidence="6">
    <location>
        <begin position="939"/>
        <end position="970"/>
    </location>
</feature>
<evidence type="ECO:0000256" key="6">
    <source>
        <dbReference type="SAM" id="MobiDB-lite"/>
    </source>
</evidence>
<dbReference type="eggNOG" id="KOG2385">
    <property type="taxonomic scope" value="Eukaryota"/>
</dbReference>
<evidence type="ECO:0000256" key="4">
    <source>
        <dbReference type="ARBA" id="ARBA00022989"/>
    </source>
</evidence>
<dbReference type="InterPro" id="IPR029058">
    <property type="entry name" value="AB_hydrolase_fold"/>
</dbReference>
<dbReference type="OMA" id="KEVGWEV"/>
<reference evidence="8 9" key="1">
    <citation type="journal article" date="2011" name="Proc. Natl. Acad. Sci. U.S.A.">
        <title>Evolutionary erosion of yeast sex chromosomes by mating-type switching accidents.</title>
        <authorList>
            <person name="Gordon J.L."/>
            <person name="Armisen D."/>
            <person name="Proux-Wera E."/>
            <person name="Oheigeartaigh S.S."/>
            <person name="Byrne K.P."/>
            <person name="Wolfe K.H."/>
        </authorList>
    </citation>
    <scope>NUCLEOTIDE SEQUENCE [LARGE SCALE GENOMIC DNA]</scope>
    <source>
        <strain evidence="9">ATCC 24235 / CBS 4417 / NBRC 1672 / NRRL Y-8282 / UCD 70-5</strain>
    </source>
</reference>
<name>G8BS57_TETPH</name>
<dbReference type="AlphaFoldDB" id="G8BS57"/>